<evidence type="ECO:0000259" key="1">
    <source>
        <dbReference type="PROSITE" id="PS51725"/>
    </source>
</evidence>
<accession>I4EGK1</accession>
<dbReference type="AlphaFoldDB" id="I4EGK1"/>
<dbReference type="GO" id="GO:0004497">
    <property type="term" value="F:monooxygenase activity"/>
    <property type="evidence" value="ECO:0007669"/>
    <property type="project" value="UniProtKB-KW"/>
</dbReference>
<keyword evidence="2" id="KW-0560">Oxidoreductase</keyword>
<organism evidence="2 3">
    <name type="scientific">Nitrolancea hollandica Lb</name>
    <dbReference type="NCBI Taxonomy" id="1129897"/>
    <lineage>
        <taxon>Bacteria</taxon>
        <taxon>Pseudomonadati</taxon>
        <taxon>Thermomicrobiota</taxon>
        <taxon>Thermomicrobia</taxon>
        <taxon>Sphaerobacterales</taxon>
        <taxon>Sphaerobacterineae</taxon>
        <taxon>Sphaerobacteraceae</taxon>
        <taxon>Nitrolancea</taxon>
    </lineage>
</organism>
<dbReference type="RefSeq" id="WP_008477447.1">
    <property type="nucleotide sequence ID" value="NZ_CAGS01000195.1"/>
</dbReference>
<dbReference type="SUPFAM" id="SSF54909">
    <property type="entry name" value="Dimeric alpha+beta barrel"/>
    <property type="match status" value="1"/>
</dbReference>
<keyword evidence="2" id="KW-0503">Monooxygenase</keyword>
<dbReference type="InterPro" id="IPR007138">
    <property type="entry name" value="ABM_dom"/>
</dbReference>
<gene>
    <name evidence="2" type="ORF">NITHO_2740007</name>
</gene>
<evidence type="ECO:0000313" key="3">
    <source>
        <dbReference type="Proteomes" id="UP000004221"/>
    </source>
</evidence>
<keyword evidence="3" id="KW-1185">Reference proteome</keyword>
<dbReference type="Proteomes" id="UP000004221">
    <property type="component" value="Unassembled WGS sequence"/>
</dbReference>
<dbReference type="PROSITE" id="PS51725">
    <property type="entry name" value="ABM"/>
    <property type="match status" value="1"/>
</dbReference>
<dbReference type="Pfam" id="PF03992">
    <property type="entry name" value="ABM"/>
    <property type="match status" value="1"/>
</dbReference>
<dbReference type="OrthoDB" id="161845at2"/>
<sequence>MYGTVARMQLKPGAEHQMAEQLREFEAAQVPGFVSIYVYRIDADPNVYYVAVAFENKEAYIANAQSPEQHARYEKMLALQVGAPEWHDGEIVAALRRRT</sequence>
<dbReference type="Gene3D" id="3.30.70.100">
    <property type="match status" value="1"/>
</dbReference>
<feature type="domain" description="ABM" evidence="1">
    <location>
        <begin position="2"/>
        <end position="91"/>
    </location>
</feature>
<name>I4EGK1_9BACT</name>
<dbReference type="InterPro" id="IPR011008">
    <property type="entry name" value="Dimeric_a/b-barrel"/>
</dbReference>
<evidence type="ECO:0000313" key="2">
    <source>
        <dbReference type="EMBL" id="CCF83813.1"/>
    </source>
</evidence>
<protein>
    <submittedName>
        <fullName evidence="2">Putative Antibiotic biosynthesis monooxygenase</fullName>
    </submittedName>
</protein>
<proteinExistence type="predicted"/>
<comment type="caution">
    <text evidence="2">The sequence shown here is derived from an EMBL/GenBank/DDBJ whole genome shotgun (WGS) entry which is preliminary data.</text>
</comment>
<reference evidence="2 3" key="1">
    <citation type="journal article" date="2012" name="ISME J.">
        <title>Nitrification expanded: discovery, physiology and genomics of a nitrite-oxidizing bacterium from the phylum Chloroflexi.</title>
        <authorList>
            <person name="Sorokin D.Y."/>
            <person name="Lucker S."/>
            <person name="Vejmelkova D."/>
            <person name="Kostrikina N.A."/>
            <person name="Kleerebezem R."/>
            <person name="Rijpstra W.I."/>
            <person name="Damste J.S."/>
            <person name="Le Paslier D."/>
            <person name="Muyzer G."/>
            <person name="Wagner M."/>
            <person name="van Loosdrecht M.C."/>
            <person name="Daims H."/>
        </authorList>
    </citation>
    <scope>NUCLEOTIDE SEQUENCE [LARGE SCALE GENOMIC DNA]</scope>
    <source>
        <strain evidence="3">none</strain>
    </source>
</reference>
<dbReference type="EMBL" id="CAGS01000195">
    <property type="protein sequence ID" value="CCF83813.1"/>
    <property type="molecule type" value="Genomic_DNA"/>
</dbReference>